<feature type="signal peptide" evidence="6">
    <location>
        <begin position="1"/>
        <end position="41"/>
    </location>
</feature>
<comment type="caution">
    <text evidence="8">The sequence shown here is derived from an EMBL/GenBank/DDBJ whole genome shotgun (WGS) entry which is preliminary data.</text>
</comment>
<proteinExistence type="predicted"/>
<evidence type="ECO:0000256" key="3">
    <source>
        <dbReference type="ARBA" id="ARBA00022729"/>
    </source>
</evidence>
<dbReference type="InterPro" id="IPR013780">
    <property type="entry name" value="Glyco_hydro_b"/>
</dbReference>
<protein>
    <submittedName>
        <fullName evidence="8">LPXTG cell wall anchor domain-containing protein</fullName>
    </submittedName>
</protein>
<feature type="compositionally biased region" description="Low complexity" evidence="5">
    <location>
        <begin position="48"/>
        <end position="77"/>
    </location>
</feature>
<dbReference type="Pfam" id="PF17966">
    <property type="entry name" value="Muc_B2"/>
    <property type="match status" value="1"/>
</dbReference>
<gene>
    <name evidence="8" type="ORF">GMC75_07180</name>
</gene>
<keyword evidence="4" id="KW-0572">Peptidoglycan-anchor</keyword>
<dbReference type="EMBL" id="WMYS01000003">
    <property type="protein sequence ID" value="MTR41455.1"/>
    <property type="molecule type" value="Genomic_DNA"/>
</dbReference>
<evidence type="ECO:0000256" key="4">
    <source>
        <dbReference type="ARBA" id="ARBA00023088"/>
    </source>
</evidence>
<dbReference type="InterPro" id="IPR041495">
    <property type="entry name" value="Mub_B2"/>
</dbReference>
<dbReference type="RefSeq" id="WP_049497071.1">
    <property type="nucleotide sequence ID" value="NZ_JASHCX010000009.1"/>
</dbReference>
<evidence type="ECO:0000256" key="1">
    <source>
        <dbReference type="ARBA" id="ARBA00022512"/>
    </source>
</evidence>
<dbReference type="Proteomes" id="UP000430295">
    <property type="component" value="Unassembled WGS sequence"/>
</dbReference>
<dbReference type="NCBIfam" id="TIGR01167">
    <property type="entry name" value="LPXTG_anchor"/>
    <property type="match status" value="1"/>
</dbReference>
<feature type="compositionally biased region" description="Polar residues" evidence="5">
    <location>
        <begin position="1219"/>
        <end position="1229"/>
    </location>
</feature>
<reference evidence="8 9" key="1">
    <citation type="journal article" date="2019" name="Nat. Med.">
        <title>A library of human gut bacterial isolates paired with longitudinal multiomics data enables mechanistic microbiome research.</title>
        <authorList>
            <person name="Poyet M."/>
            <person name="Groussin M."/>
            <person name="Gibbons S.M."/>
            <person name="Avila-Pacheco J."/>
            <person name="Jiang X."/>
            <person name="Kearney S.M."/>
            <person name="Perrotta A.R."/>
            <person name="Berdy B."/>
            <person name="Zhao S."/>
            <person name="Lieberman T.D."/>
            <person name="Swanson P.K."/>
            <person name="Smith M."/>
            <person name="Roesemann S."/>
            <person name="Alexander J.E."/>
            <person name="Rich S.A."/>
            <person name="Livny J."/>
            <person name="Vlamakis H."/>
            <person name="Clish C."/>
            <person name="Bullock K."/>
            <person name="Deik A."/>
            <person name="Scott J."/>
            <person name="Pierce K.A."/>
            <person name="Xavier R.J."/>
            <person name="Alm E.J."/>
        </authorList>
    </citation>
    <scope>NUCLEOTIDE SEQUENCE [LARGE SCALE GENOMIC DNA]</scope>
    <source>
        <strain evidence="8 9">BIOML-A18</strain>
    </source>
</reference>
<sequence>MKFSNNFSQEKGHGYFRKRNKVLVSMITVFGSLMLGSVAMADEVASTTTSTTNVTTSSQPATSTETTSEQPTTTTSEENPKTSSSEETSSLPQTASATEPTTRSTSAATSTYNTPKIQNDVTFNKATYKSGEDVSISINNPDVTSSDLTVSHLDKVIYELKNAPGNSLVIPSSVFSPNSGYLIDVIGKNADGKQEFHKVAGLSVEDDWTVYPRYGVVAGSKDNHNSITKEQVEGYKNSIDQLANMHINNYFFYDVYNTPANPFPANVERFTQDWATFLIPKGETDPEKRKTYLPVIDTDAVKELVSHVHSTGAKAMLYNMIYAVSLDEKIPDQVKSAIVRNLQDHFNFGKTGDITATDIQQFLDPGDPNWQNFIINVMLKAMKEGGFDGWQGDTMGTNLVEKVNEPGKAFSLSENYPKLAAAATEALKKEGYDFMINDISTGDADRLGKTNVSAPYAEVWGDSIAYDSTYQALTRLTERMRDLYNGKSPIIAAYTHREKNAAKLSKDNELLTDAIIAASGGYHMTTAALNTSQDEKGFGVIQAEWYLNQNLPVNADFANAEFNYQEFIVAYQELLRGRDTLAHDTRRIVDNTNVLVNGNFIGSNLDNADGVQPGTVYTITKETKTGDRIAHLINLVGITENKWNSAVNSTTKLTNIQAFVPLGKISKDQAEHANIYWATPDAVDGKYNIKLRETTANVYYDSGAGQWMAAIDVPSLDVWDMLYVKLNEVARVIYQDENGKELERSSDFVGHTGEKIDYSTKDTIAKYLKQGYKLVENEFDKNGPVKFDRDASNINGDGVQEFIVRFTPKIVDFSETQPIRVGQVVPGDTDGSIYPTPKAPNGKSISDLNHLSEKVTRTITYVTEDKNGNNRQEADIVSKTDSLNFSRKGTINLVTGETTLEDWVTKDGTTFADYENPVKNGYVVVSKESNATISPDLNKSGGHTGILAESDDISDIVVYRPVGVYTISYASGKEPSNAIKEIPYLNDSSNPTAISAPTATLPYIEGLEPKDARGQVLNLVDPLDETKGYLLPSPDSPTADTTITYAITKGSVRVRFLTEGSDTDLQEAQDLVTEVDSGTKYTSEAPTEITKDGRIYHLVGHRADSADPSGTVTKGMKTVIYDYKLATGTVIARFVIQDTSTELQPELAVATNVDNGTHYVASAPDEISYDGHIYERIGAADQTGKVEVGTTILIFAYKVKEIPTPQPSPETEKEETVSPLPSVTKVNTTDAHEEKGSPLLTNKEEEKPLETTSQTEELPEVVPNTTQEGTHLPATGEETSQLALLGLGILAGLASLISYKKKQE</sequence>
<dbReference type="InterPro" id="IPR025092">
    <property type="entry name" value="Glyco_hydro_66"/>
</dbReference>
<dbReference type="Gene3D" id="3.20.20.80">
    <property type="entry name" value="Glycosidases"/>
    <property type="match status" value="1"/>
</dbReference>
<dbReference type="Gene3D" id="3.10.20.470">
    <property type="match status" value="1"/>
</dbReference>
<dbReference type="Gene3D" id="2.60.40.1180">
    <property type="entry name" value="Golgi alpha-mannosidase II"/>
    <property type="match status" value="1"/>
</dbReference>
<dbReference type="InterPro" id="IPR019931">
    <property type="entry name" value="LPXTG_anchor"/>
</dbReference>
<feature type="region of interest" description="Disordered" evidence="5">
    <location>
        <begin position="48"/>
        <end position="113"/>
    </location>
</feature>
<dbReference type="SUPFAM" id="SSF51445">
    <property type="entry name" value="(Trans)glycosidases"/>
    <property type="match status" value="1"/>
</dbReference>
<evidence type="ECO:0000256" key="6">
    <source>
        <dbReference type="SAM" id="SignalP"/>
    </source>
</evidence>
<feature type="compositionally biased region" description="Low complexity" evidence="5">
    <location>
        <begin position="94"/>
        <end position="111"/>
    </location>
</feature>
<feature type="compositionally biased region" description="Basic and acidic residues" evidence="5">
    <location>
        <begin position="1230"/>
        <end position="1249"/>
    </location>
</feature>
<feature type="compositionally biased region" description="Polar residues" evidence="5">
    <location>
        <begin position="81"/>
        <end position="93"/>
    </location>
</feature>
<feature type="chain" id="PRO_5043792189" evidence="6">
    <location>
        <begin position="42"/>
        <end position="1304"/>
    </location>
</feature>
<name>A0A359YF63_STRPA</name>
<evidence type="ECO:0000256" key="2">
    <source>
        <dbReference type="ARBA" id="ARBA00022525"/>
    </source>
</evidence>
<dbReference type="CDD" id="cd14745">
    <property type="entry name" value="GH66"/>
    <property type="match status" value="1"/>
</dbReference>
<dbReference type="Pfam" id="PF13199">
    <property type="entry name" value="Glyco_hydro_66"/>
    <property type="match status" value="1"/>
</dbReference>
<evidence type="ECO:0000256" key="5">
    <source>
        <dbReference type="SAM" id="MobiDB-lite"/>
    </source>
</evidence>
<dbReference type="Pfam" id="PF17965">
    <property type="entry name" value="MucBP_2"/>
    <property type="match status" value="1"/>
</dbReference>
<accession>A0A359YF63</accession>
<organism evidence="8 9">
    <name type="scientific">Streptococcus parasanguinis</name>
    <dbReference type="NCBI Taxonomy" id="1318"/>
    <lineage>
        <taxon>Bacteria</taxon>
        <taxon>Bacillati</taxon>
        <taxon>Bacillota</taxon>
        <taxon>Bacilli</taxon>
        <taxon>Lactobacillales</taxon>
        <taxon>Streptococcaceae</taxon>
        <taxon>Streptococcus</taxon>
    </lineage>
</organism>
<feature type="domain" description="Gram-positive cocci surface proteins LPxTG" evidence="7">
    <location>
        <begin position="1272"/>
        <end position="1304"/>
    </location>
</feature>
<keyword evidence="1" id="KW-0134">Cell wall</keyword>
<dbReference type="InterPro" id="IPR041558">
    <property type="entry name" value="MucBP_2"/>
</dbReference>
<feature type="region of interest" description="Disordered" evidence="5">
    <location>
        <begin position="1203"/>
        <end position="1273"/>
    </location>
</feature>
<dbReference type="PROSITE" id="PS50847">
    <property type="entry name" value="GRAM_POS_ANCHORING"/>
    <property type="match status" value="1"/>
</dbReference>
<keyword evidence="2" id="KW-0964">Secreted</keyword>
<evidence type="ECO:0000259" key="7">
    <source>
        <dbReference type="PROSITE" id="PS50847"/>
    </source>
</evidence>
<keyword evidence="3 6" id="KW-0732">Signal</keyword>
<dbReference type="Gene3D" id="2.60.40.4300">
    <property type="match status" value="1"/>
</dbReference>
<evidence type="ECO:0000313" key="9">
    <source>
        <dbReference type="Proteomes" id="UP000430295"/>
    </source>
</evidence>
<evidence type="ECO:0000313" key="8">
    <source>
        <dbReference type="EMBL" id="MTR41455.1"/>
    </source>
</evidence>
<dbReference type="InterPro" id="IPR017853">
    <property type="entry name" value="GH"/>
</dbReference>